<dbReference type="PANTHER" id="PTHR42752">
    <property type="entry name" value="IMIDAZOLONEPROPIONASE"/>
    <property type="match status" value="1"/>
</dbReference>
<keyword evidence="3 7" id="KW-0378">Hydrolase</keyword>
<comment type="caution">
    <text evidence="9">The sequence shown here is derived from an EMBL/GenBank/DDBJ whole genome shotgun (WGS) entry which is preliminary data.</text>
</comment>
<evidence type="ECO:0000259" key="8">
    <source>
        <dbReference type="Pfam" id="PF01979"/>
    </source>
</evidence>
<evidence type="ECO:0000313" key="9">
    <source>
        <dbReference type="EMBL" id="MFC7579957.1"/>
    </source>
</evidence>
<comment type="similarity">
    <text evidence="7">Belongs to the metallo-dependent hydrolases superfamily. HutI family.</text>
</comment>
<feature type="binding site" evidence="7">
    <location>
        <position position="310"/>
    </location>
    <ligand>
        <name>N-formimidoyl-L-glutamate</name>
        <dbReference type="ChEBI" id="CHEBI:58928"/>
    </ligand>
</feature>
<reference evidence="10" key="1">
    <citation type="journal article" date="2019" name="Int. J. Syst. Evol. Microbiol.">
        <title>The Global Catalogue of Microorganisms (GCM) 10K type strain sequencing project: providing services to taxonomists for standard genome sequencing and annotation.</title>
        <authorList>
            <consortium name="The Broad Institute Genomics Platform"/>
            <consortium name="The Broad Institute Genome Sequencing Center for Infectious Disease"/>
            <person name="Wu L."/>
            <person name="Ma J."/>
        </authorList>
    </citation>
    <scope>NUCLEOTIDE SEQUENCE [LARGE SCALE GENOMIC DNA]</scope>
    <source>
        <strain evidence="10">CCUG 56698</strain>
    </source>
</reference>
<comment type="catalytic activity">
    <reaction evidence="7">
        <text>4-imidazolone-5-propanoate + H2O = N-formimidoyl-L-glutamate</text>
        <dbReference type="Rhea" id="RHEA:23660"/>
        <dbReference type="ChEBI" id="CHEBI:15377"/>
        <dbReference type="ChEBI" id="CHEBI:58928"/>
        <dbReference type="ChEBI" id="CHEBI:77893"/>
        <dbReference type="EC" id="3.5.2.7"/>
    </reaction>
</comment>
<evidence type="ECO:0000313" key="10">
    <source>
        <dbReference type="Proteomes" id="UP001596527"/>
    </source>
</evidence>
<evidence type="ECO:0000256" key="5">
    <source>
        <dbReference type="ARBA" id="ARBA00022833"/>
    </source>
</evidence>
<dbReference type="SUPFAM" id="SSF51556">
    <property type="entry name" value="Metallo-dependent hydrolases"/>
    <property type="match status" value="1"/>
</dbReference>
<feature type="binding site" evidence="7">
    <location>
        <position position="312"/>
    </location>
    <ligand>
        <name>N-formimidoyl-L-glutamate</name>
        <dbReference type="ChEBI" id="CHEBI:58928"/>
    </ligand>
</feature>
<keyword evidence="2 7" id="KW-0479">Metal-binding</keyword>
<keyword evidence="6 7" id="KW-0408">Iron</keyword>
<dbReference type="SUPFAM" id="SSF51338">
    <property type="entry name" value="Composite domain of metallo-dependent hydrolases"/>
    <property type="match status" value="1"/>
</dbReference>
<feature type="binding site" evidence="7">
    <location>
        <position position="72"/>
    </location>
    <ligand>
        <name>Fe(3+)</name>
        <dbReference type="ChEBI" id="CHEBI:29034"/>
    </ligand>
</feature>
<feature type="binding site" evidence="7">
    <location>
        <position position="230"/>
    </location>
    <ligand>
        <name>Fe(3+)</name>
        <dbReference type="ChEBI" id="CHEBI:29034"/>
    </ligand>
</feature>
<evidence type="ECO:0000256" key="4">
    <source>
        <dbReference type="ARBA" id="ARBA00022808"/>
    </source>
</evidence>
<evidence type="ECO:0000256" key="2">
    <source>
        <dbReference type="ARBA" id="ARBA00022723"/>
    </source>
</evidence>
<dbReference type="Pfam" id="PF01979">
    <property type="entry name" value="Amidohydro_1"/>
    <property type="match status" value="1"/>
</dbReference>
<evidence type="ECO:0000256" key="6">
    <source>
        <dbReference type="ARBA" id="ARBA00023004"/>
    </source>
</evidence>
<dbReference type="InterPro" id="IPR011059">
    <property type="entry name" value="Metal-dep_hydrolase_composite"/>
</dbReference>
<gene>
    <name evidence="7 9" type="primary">hutI</name>
    <name evidence="9" type="ORF">ACFQWG_01780</name>
</gene>
<name>A0ABW2SIQ4_9ACTO</name>
<feature type="binding site" evidence="7">
    <location>
        <position position="233"/>
    </location>
    <ligand>
        <name>4-imidazolone-5-propanoate</name>
        <dbReference type="ChEBI" id="CHEBI:77893"/>
    </ligand>
</feature>
<dbReference type="HAMAP" id="MF_00372">
    <property type="entry name" value="HutI"/>
    <property type="match status" value="1"/>
</dbReference>
<proteinExistence type="inferred from homology"/>
<protein>
    <recommendedName>
        <fullName evidence="1 7">Imidazolonepropionase</fullName>
        <ecNumber evidence="1 7">3.5.2.7</ecNumber>
    </recommendedName>
    <alternativeName>
        <fullName evidence="7">Imidazolone-5-propionate hydrolase</fullName>
    </alternativeName>
</protein>
<dbReference type="Gene3D" id="3.20.20.140">
    <property type="entry name" value="Metal-dependent hydrolases"/>
    <property type="match status" value="1"/>
</dbReference>
<feature type="binding site" evidence="7">
    <location>
        <position position="137"/>
    </location>
    <ligand>
        <name>N-formimidoyl-L-glutamate</name>
        <dbReference type="ChEBI" id="CHEBI:58928"/>
    </ligand>
</feature>
<dbReference type="GO" id="GO:0050480">
    <property type="term" value="F:imidazolonepropionase activity"/>
    <property type="evidence" value="ECO:0007669"/>
    <property type="project" value="UniProtKB-EC"/>
</dbReference>
<feature type="binding site" evidence="7">
    <location>
        <position position="70"/>
    </location>
    <ligand>
        <name>Fe(3+)</name>
        <dbReference type="ChEBI" id="CHEBI:29034"/>
    </ligand>
</feature>
<keyword evidence="7" id="KW-0963">Cytoplasm</keyword>
<feature type="binding site" evidence="7">
    <location>
        <position position="79"/>
    </location>
    <ligand>
        <name>4-imidazolone-5-propanoate</name>
        <dbReference type="ChEBI" id="CHEBI:77893"/>
    </ligand>
</feature>
<feature type="binding site" evidence="7">
    <location>
        <position position="137"/>
    </location>
    <ligand>
        <name>4-imidazolone-5-propanoate</name>
        <dbReference type="ChEBI" id="CHEBI:77893"/>
    </ligand>
</feature>
<comment type="subcellular location">
    <subcellularLocation>
        <location evidence="7">Cytoplasm</location>
    </subcellularLocation>
</comment>
<feature type="binding site" evidence="7">
    <location>
        <position position="308"/>
    </location>
    <ligand>
        <name>Fe(3+)</name>
        <dbReference type="ChEBI" id="CHEBI:29034"/>
    </ligand>
</feature>
<keyword evidence="10" id="KW-1185">Reference proteome</keyword>
<comment type="function">
    <text evidence="7">Catalyzes the hydrolytic cleavage of the carbon-nitrogen bond in imidazolone-5-propanoate to yield N-formimidoyl-L-glutamate. It is the third step in the universal histidine degradation pathway.</text>
</comment>
<dbReference type="Gene3D" id="2.30.40.10">
    <property type="entry name" value="Urease, subunit C, domain 1"/>
    <property type="match status" value="1"/>
</dbReference>
<accession>A0ABW2SIQ4</accession>
<organism evidence="9 10">
    <name type="scientific">Schaalia naturae</name>
    <dbReference type="NCBI Taxonomy" id="635203"/>
    <lineage>
        <taxon>Bacteria</taxon>
        <taxon>Bacillati</taxon>
        <taxon>Actinomycetota</taxon>
        <taxon>Actinomycetes</taxon>
        <taxon>Actinomycetales</taxon>
        <taxon>Actinomycetaceae</taxon>
        <taxon>Schaalia</taxon>
    </lineage>
</organism>
<comment type="cofactor">
    <cofactor evidence="7">
        <name>Zn(2+)</name>
        <dbReference type="ChEBI" id="CHEBI:29105"/>
    </cofactor>
    <cofactor evidence="7">
        <name>Fe(3+)</name>
        <dbReference type="ChEBI" id="CHEBI:29034"/>
    </cofactor>
    <text evidence="7">Binds 1 zinc or iron ion per subunit.</text>
</comment>
<sequence length="404" mass="42817">MRTIAITGIGELTTNDAARFGGDLGILRDAALVVEDGRIAWIGPTTRAPATDRRLDVDGRAVIPGLVDAHTHLVFAGDRSQEFVARMAGAAYDGRGILETVEATRAASTAHLSTRLRHSMAELRRQGTTTVEIKSGYGLDLANETRLLRIAGAFTSETTFLGGHAIPVEYRRHRDAYIELVSGDMLRVCAPLARWADVFCEPHSPHALREDEARLVLTRAKDAGLGVRVHGCQLGEGPGAELAVELGAASLDHATHLRDSDADLLADAAPEGGPVVTLLPLVEFATRQPFPDARRLLDRGVHVALASDCNPGTNASSSLPLAMALAVRHMGMTPEQALRGATVEAARSLRRDDIGRLTVGAAADLALVDAPSYLHIFYRPGVPLVSALDVADTPGGGSSSGTWH</sequence>
<evidence type="ECO:0000256" key="3">
    <source>
        <dbReference type="ARBA" id="ARBA00022801"/>
    </source>
</evidence>
<feature type="binding site" evidence="7">
    <location>
        <position position="308"/>
    </location>
    <ligand>
        <name>Zn(2+)</name>
        <dbReference type="ChEBI" id="CHEBI:29105"/>
    </ligand>
</feature>
<dbReference type="NCBIfam" id="TIGR01224">
    <property type="entry name" value="hutI"/>
    <property type="match status" value="1"/>
</dbReference>
<dbReference type="InterPro" id="IPR006680">
    <property type="entry name" value="Amidohydro-rel"/>
</dbReference>
<evidence type="ECO:0000256" key="7">
    <source>
        <dbReference type="HAMAP-Rule" id="MF_00372"/>
    </source>
</evidence>
<dbReference type="EC" id="3.5.2.7" evidence="1 7"/>
<feature type="domain" description="Amidohydrolase-related" evidence="8">
    <location>
        <begin position="62"/>
        <end position="375"/>
    </location>
</feature>
<dbReference type="EMBL" id="JBHTEF010000001">
    <property type="protein sequence ID" value="MFC7579957.1"/>
    <property type="molecule type" value="Genomic_DNA"/>
</dbReference>
<dbReference type="InterPro" id="IPR032466">
    <property type="entry name" value="Metal_Hydrolase"/>
</dbReference>
<feature type="binding site" evidence="7">
    <location>
        <position position="72"/>
    </location>
    <ligand>
        <name>Zn(2+)</name>
        <dbReference type="ChEBI" id="CHEBI:29105"/>
    </ligand>
</feature>
<feature type="binding site" evidence="7">
    <location>
        <position position="313"/>
    </location>
    <ligand>
        <name>4-imidazolone-5-propanoate</name>
        <dbReference type="ChEBI" id="CHEBI:77893"/>
    </ligand>
</feature>
<evidence type="ECO:0000256" key="1">
    <source>
        <dbReference type="ARBA" id="ARBA00012864"/>
    </source>
</evidence>
<comment type="pathway">
    <text evidence="7">Amino-acid degradation; L-histidine degradation into L-glutamate; N-formimidoyl-L-glutamate from L-histidine: step 3/3.</text>
</comment>
<feature type="binding site" evidence="7">
    <location>
        <position position="70"/>
    </location>
    <ligand>
        <name>Zn(2+)</name>
        <dbReference type="ChEBI" id="CHEBI:29105"/>
    </ligand>
</feature>
<dbReference type="InterPro" id="IPR005920">
    <property type="entry name" value="HutI"/>
</dbReference>
<dbReference type="RefSeq" id="WP_380971559.1">
    <property type="nucleotide sequence ID" value="NZ_JBHTEF010000001.1"/>
</dbReference>
<feature type="binding site" evidence="7">
    <location>
        <position position="230"/>
    </location>
    <ligand>
        <name>Zn(2+)</name>
        <dbReference type="ChEBI" id="CHEBI:29105"/>
    </ligand>
</feature>
<dbReference type="PANTHER" id="PTHR42752:SF1">
    <property type="entry name" value="IMIDAZOLONEPROPIONASE-RELATED"/>
    <property type="match status" value="1"/>
</dbReference>
<feature type="binding site" evidence="7">
    <location>
        <position position="164"/>
    </location>
    <ligand>
        <name>4-imidazolone-5-propanoate</name>
        <dbReference type="ChEBI" id="CHEBI:77893"/>
    </ligand>
</feature>
<keyword evidence="5 7" id="KW-0862">Zinc</keyword>
<dbReference type="Proteomes" id="UP001596527">
    <property type="component" value="Unassembled WGS sequence"/>
</dbReference>
<keyword evidence="4 7" id="KW-0369">Histidine metabolism</keyword>